<name>A0A1D8S6D3_9EURY</name>
<dbReference type="Proteomes" id="UP000185608">
    <property type="component" value="Chromosome"/>
</dbReference>
<dbReference type="OrthoDB" id="18811at2157"/>
<dbReference type="GeneID" id="30418343"/>
<keyword evidence="3 5" id="KW-0808">Transferase</keyword>
<dbReference type="GO" id="GO:0042558">
    <property type="term" value="P:pteridine-containing compound metabolic process"/>
    <property type="evidence" value="ECO:0007669"/>
    <property type="project" value="InterPro"/>
</dbReference>
<evidence type="ECO:0000256" key="3">
    <source>
        <dbReference type="ARBA" id="ARBA00022679"/>
    </source>
</evidence>
<dbReference type="InterPro" id="IPR011005">
    <property type="entry name" value="Dihydropteroate_synth-like_sf"/>
</dbReference>
<reference evidence="8" key="2">
    <citation type="submission" date="2016-08" db="EMBL/GenBank/DDBJ databases">
        <title>Discovery of first anaerobic lithoheterotrophic haloarchae widely represented in hypersaline habitats.</title>
        <authorList>
            <person name="Sorokin D.Y."/>
            <person name="Kublanov I.V."/>
            <person name="Roman P."/>
            <person name="Sinninghe Damste J.S."/>
            <person name="Golyshin P.N."/>
            <person name="Rojo D."/>
            <person name="Ciordia S."/>
            <person name="Mena Md.C."/>
            <person name="Ferrer M."/>
            <person name="Smedile F."/>
            <person name="Messina E."/>
            <person name="La Cono V."/>
            <person name="Yakimov M.M."/>
        </authorList>
    </citation>
    <scope>NUCLEOTIDE SEQUENCE [LARGE SCALE GENOMIC DNA]</scope>
    <source>
        <strain evidence="8">HSR6</strain>
    </source>
</reference>
<sequence>MFTFEAEQEVYDVNGTKMGGQPGETPTLMVGSIFYKGDKVQENPETGEFDEEAAREAVRNVEELSEKTGNPAAFDTIGDSPEALKKHIEFMADVTDAPIFMDGPTPSIRAEAAKFAGEIGIEDQIIYNSIESSTKQVDEEIEAIQESGINSAVLLSIDTTDMSIDGRRNALDENLEVAEEAGIDQPIVDPGIIDIPDSGYVAKIIHELKNEYGIPMGCAPHNEVIQWEMNDPLVENSRQLRQAVANSVIVHLGADFNIYGPVHGAAEMYEVMSTADAYVAYGAQMGEGRRADTDHPLFKIFR</sequence>
<dbReference type="PROSITE" id="PS50972">
    <property type="entry name" value="PTERIN_BINDING"/>
    <property type="match status" value="1"/>
</dbReference>
<dbReference type="Gene3D" id="3.20.20.20">
    <property type="entry name" value="Dihydropteroate synthase-like"/>
    <property type="match status" value="1"/>
</dbReference>
<accession>A0A1J1AEW3</accession>
<dbReference type="KEGG" id="halh:HTSR_1745"/>
<reference evidence="5 7" key="1">
    <citation type="submission" date="2016-06" db="EMBL/GenBank/DDBJ databases">
        <title>Discovery of anaerobic lithoheterotrophic haloarchaeon capable of sulfur respiration by hydrogen and formate.</title>
        <authorList>
            <person name="Sorokin D.Y."/>
            <person name="Kublanov I.V."/>
            <person name="Roman P."/>
            <person name="Sinninghe Damste J.S."/>
            <person name="Golyshin P.N."/>
            <person name="Rojo D."/>
            <person name="Ciordia S."/>
            <person name="Mena Md.C."/>
            <person name="Ferrer M."/>
            <person name="Smedile F."/>
            <person name="Messina E."/>
            <person name="La Cono V."/>
            <person name="Yakimov M.M."/>
        </authorList>
    </citation>
    <scope>NUCLEOTIDE SEQUENCE [LARGE SCALE GENOMIC DNA]</scope>
    <source>
        <strain evidence="5 7">HTSR1</strain>
    </source>
</reference>
<dbReference type="EC" id="2.1.1.86" evidence="5"/>
<dbReference type="KEGG" id="hhsr:HSR6_1811"/>
<organism evidence="5 7">
    <name type="scientific">Halodesulfurarchaeum formicicum</name>
    <dbReference type="NCBI Taxonomy" id="1873524"/>
    <lineage>
        <taxon>Archaea</taxon>
        <taxon>Methanobacteriati</taxon>
        <taxon>Methanobacteriota</taxon>
        <taxon>Stenosarchaea group</taxon>
        <taxon>Halobacteria</taxon>
        <taxon>Halobacteriales</taxon>
        <taxon>Halobacteriaceae</taxon>
        <taxon>Halodesulfurarchaeum</taxon>
    </lineage>
</organism>
<evidence type="ECO:0000313" key="5">
    <source>
        <dbReference type="EMBL" id="AOW80914.1"/>
    </source>
</evidence>
<evidence type="ECO:0000256" key="2">
    <source>
        <dbReference type="ARBA" id="ARBA00022603"/>
    </source>
</evidence>
<dbReference type="Proteomes" id="UP000186165">
    <property type="component" value="Chromosome"/>
</dbReference>
<evidence type="ECO:0000256" key="1">
    <source>
        <dbReference type="ARBA" id="ARBA00006230"/>
    </source>
</evidence>
<dbReference type="Pfam" id="PF02007">
    <property type="entry name" value="MtrH"/>
    <property type="match status" value="1"/>
</dbReference>
<dbReference type="InterPro" id="IPR023467">
    <property type="entry name" value="MeTrfase_MtrH/MtxH"/>
</dbReference>
<comment type="similarity">
    <text evidence="1">Belongs to the MtrH family.</text>
</comment>
<evidence type="ECO:0000259" key="4">
    <source>
        <dbReference type="PROSITE" id="PS50972"/>
    </source>
</evidence>
<feature type="domain" description="Pterin-binding" evidence="4">
    <location>
        <begin position="27"/>
        <end position="273"/>
    </location>
</feature>
<dbReference type="GO" id="GO:0032259">
    <property type="term" value="P:methylation"/>
    <property type="evidence" value="ECO:0007669"/>
    <property type="project" value="UniProtKB-KW"/>
</dbReference>
<dbReference type="STRING" id="1873524.HSR6_1811"/>
<protein>
    <submittedName>
        <fullName evidence="5">Tetrahydromethanopterin S-methyltransferase subunit H</fullName>
        <ecNumber evidence="5">2.1.1.86</ecNumber>
    </submittedName>
</protein>
<evidence type="ECO:0000313" key="7">
    <source>
        <dbReference type="Proteomes" id="UP000185608"/>
    </source>
</evidence>
<accession>A0A1D8S6D3</accession>
<proteinExistence type="inferred from homology"/>
<dbReference type="SUPFAM" id="SSF51717">
    <property type="entry name" value="Dihydropteroate synthetase-like"/>
    <property type="match status" value="1"/>
</dbReference>
<dbReference type="AlphaFoldDB" id="A0A1D8S6D3"/>
<dbReference type="RefSeq" id="WP_070365570.1">
    <property type="nucleotide sequence ID" value="NZ_CP016070.1"/>
</dbReference>
<evidence type="ECO:0000313" key="6">
    <source>
        <dbReference type="EMBL" id="APE96247.1"/>
    </source>
</evidence>
<gene>
    <name evidence="5" type="primary">mtrH</name>
    <name evidence="6" type="ORF">HSR6_1811</name>
    <name evidence="5" type="ORF">HTSR_1745</name>
</gene>
<evidence type="ECO:0000313" key="8">
    <source>
        <dbReference type="Proteomes" id="UP000186165"/>
    </source>
</evidence>
<keyword evidence="2 5" id="KW-0489">Methyltransferase</keyword>
<keyword evidence="8" id="KW-1185">Reference proteome</keyword>
<dbReference type="InterPro" id="IPR000489">
    <property type="entry name" value="Pterin-binding_dom"/>
</dbReference>
<dbReference type="EMBL" id="CP016804">
    <property type="protein sequence ID" value="APE96247.1"/>
    <property type="molecule type" value="Genomic_DNA"/>
</dbReference>
<dbReference type="GO" id="GO:0008168">
    <property type="term" value="F:methyltransferase activity"/>
    <property type="evidence" value="ECO:0007669"/>
    <property type="project" value="UniProtKB-KW"/>
</dbReference>
<reference evidence="6" key="3">
    <citation type="journal article" date="2017" name="ISME J.">
        <title>Discovery of anaerobic lithoheterotrophic haloarchaea, ubiquitous in hypersaline habitats.</title>
        <authorList>
            <person name="Sorokin D.Y."/>
            <person name="Messina E."/>
            <person name="Smedile F."/>
            <person name="Roman P."/>
            <person name="Damste J.S.S."/>
            <person name="Ciordia S."/>
            <person name="Mena M.C."/>
            <person name="Ferrer M."/>
            <person name="Golyshin P.N."/>
            <person name="Kublanov I.V."/>
            <person name="Samarov N.I."/>
            <person name="Toshchakov S.V."/>
            <person name="La Cono V."/>
            <person name="Yakimov M.M."/>
        </authorList>
    </citation>
    <scope>NUCLEOTIDE SEQUENCE</scope>
    <source>
        <strain evidence="6">HSR6</strain>
    </source>
</reference>
<dbReference type="GO" id="GO:0006730">
    <property type="term" value="P:one-carbon metabolic process"/>
    <property type="evidence" value="ECO:0007669"/>
    <property type="project" value="InterPro"/>
</dbReference>
<dbReference type="EMBL" id="CP016070">
    <property type="protein sequence ID" value="AOW80914.1"/>
    <property type="molecule type" value="Genomic_DNA"/>
</dbReference>